<dbReference type="PRINTS" id="PR00727">
    <property type="entry name" value="LEADERPTASE"/>
</dbReference>
<name>A0A0W8FWJ7_9ZZZZ</name>
<accession>A0A0W8FWJ7</accession>
<protein>
    <recommendedName>
        <fullName evidence="3">signal peptidase I</fullName>
        <ecNumber evidence="3">3.4.21.89</ecNumber>
    </recommendedName>
</protein>
<dbReference type="PROSITE" id="PS00761">
    <property type="entry name" value="SPASE_I_3"/>
    <property type="match status" value="1"/>
</dbReference>
<dbReference type="InterPro" id="IPR019533">
    <property type="entry name" value="Peptidase_S26"/>
</dbReference>
<evidence type="ECO:0000313" key="6">
    <source>
        <dbReference type="EMBL" id="KUG25177.1"/>
    </source>
</evidence>
<dbReference type="SUPFAM" id="SSF51306">
    <property type="entry name" value="LexA/Signal peptidase"/>
    <property type="match status" value="1"/>
</dbReference>
<dbReference type="GO" id="GO:0009003">
    <property type="term" value="F:signal peptidase activity"/>
    <property type="evidence" value="ECO:0007669"/>
    <property type="project" value="UniProtKB-EC"/>
</dbReference>
<dbReference type="GO" id="GO:0006465">
    <property type="term" value="P:signal peptide processing"/>
    <property type="evidence" value="ECO:0007669"/>
    <property type="project" value="InterPro"/>
</dbReference>
<feature type="domain" description="Peptidase S26" evidence="5">
    <location>
        <begin position="1"/>
        <end position="222"/>
    </location>
</feature>
<comment type="catalytic activity">
    <reaction evidence="1">
        <text>Cleavage of hydrophobic, N-terminal signal or leader sequences from secreted and periplasmic proteins.</text>
        <dbReference type="EC" id="3.4.21.89"/>
    </reaction>
</comment>
<dbReference type="CDD" id="cd06462">
    <property type="entry name" value="Peptidase_S24_S26"/>
    <property type="match status" value="1"/>
</dbReference>
<evidence type="ECO:0000256" key="4">
    <source>
        <dbReference type="ARBA" id="ARBA00022801"/>
    </source>
</evidence>
<proteinExistence type="inferred from homology"/>
<dbReference type="InterPro" id="IPR000223">
    <property type="entry name" value="Pept_S26A_signal_pept_1"/>
</dbReference>
<reference evidence="6" key="1">
    <citation type="journal article" date="2015" name="Proc. Natl. Acad. Sci. U.S.A.">
        <title>Networks of energetic and metabolic interactions define dynamics in microbial communities.</title>
        <authorList>
            <person name="Embree M."/>
            <person name="Liu J.K."/>
            <person name="Al-Bassam M.M."/>
            <person name="Zengler K."/>
        </authorList>
    </citation>
    <scope>NUCLEOTIDE SEQUENCE</scope>
</reference>
<dbReference type="InterPro" id="IPR019758">
    <property type="entry name" value="Pept_S26A_signal_pept_1_CS"/>
</dbReference>
<dbReference type="PANTHER" id="PTHR43390">
    <property type="entry name" value="SIGNAL PEPTIDASE I"/>
    <property type="match status" value="1"/>
</dbReference>
<keyword evidence="4 6" id="KW-0378">Hydrolase</keyword>
<organism evidence="6">
    <name type="scientific">hydrocarbon metagenome</name>
    <dbReference type="NCBI Taxonomy" id="938273"/>
    <lineage>
        <taxon>unclassified sequences</taxon>
        <taxon>metagenomes</taxon>
        <taxon>ecological metagenomes</taxon>
    </lineage>
</organism>
<dbReference type="NCBIfam" id="TIGR02227">
    <property type="entry name" value="sigpep_I_bact"/>
    <property type="match status" value="1"/>
</dbReference>
<dbReference type="CDD" id="cd06530">
    <property type="entry name" value="S26_SPase_I"/>
    <property type="match status" value="1"/>
</dbReference>
<dbReference type="EMBL" id="LNQE01000753">
    <property type="protein sequence ID" value="KUG25177.1"/>
    <property type="molecule type" value="Genomic_DNA"/>
</dbReference>
<dbReference type="EC" id="3.4.21.89" evidence="3"/>
<evidence type="ECO:0000256" key="1">
    <source>
        <dbReference type="ARBA" id="ARBA00000677"/>
    </source>
</evidence>
<evidence type="ECO:0000256" key="3">
    <source>
        <dbReference type="ARBA" id="ARBA00013208"/>
    </source>
</evidence>
<dbReference type="GO" id="GO:0016020">
    <property type="term" value="C:membrane"/>
    <property type="evidence" value="ECO:0007669"/>
    <property type="project" value="InterPro"/>
</dbReference>
<evidence type="ECO:0000256" key="2">
    <source>
        <dbReference type="ARBA" id="ARBA00009370"/>
    </source>
</evidence>
<dbReference type="AlphaFoldDB" id="A0A0W8FWJ7"/>
<evidence type="ECO:0000259" key="5">
    <source>
        <dbReference type="Pfam" id="PF10502"/>
    </source>
</evidence>
<dbReference type="PANTHER" id="PTHR43390:SF1">
    <property type="entry name" value="CHLOROPLAST PROCESSING PEPTIDASE"/>
    <property type="match status" value="1"/>
</dbReference>
<dbReference type="GO" id="GO:0004252">
    <property type="term" value="F:serine-type endopeptidase activity"/>
    <property type="evidence" value="ECO:0007669"/>
    <property type="project" value="InterPro"/>
</dbReference>
<comment type="caution">
    <text evidence="6">The sequence shown here is derived from an EMBL/GenBank/DDBJ whole genome shotgun (WGS) entry which is preliminary data.</text>
</comment>
<gene>
    <name evidence="6" type="ORF">ASZ90_005004</name>
</gene>
<sequence length="250" mass="29197">METTLSAGDYVIVNKLTYGPCTPDYLPFTSIKIPSIKFPMISNIERNDVLIFDFPDILKTDFPNGKSNYIKRCVALPGDTLSIINRKVIVNGKPLDEPQTLHFSRTRSKYLGVPNKFIYPHDSEWNEDNYGPLVIPMKGVTVQLSQRNYSRWVDLIIFENREQNITTSSNKIFVDDEEIVSYTFKNNYYFFLGDNRDESFDSRFWGFVPEQNIIGKPFFIYWSVNHNIDITDIVKFWNSIRWSRIGSLIK</sequence>
<dbReference type="Gene3D" id="2.10.109.10">
    <property type="entry name" value="Umud Fragment, subunit A"/>
    <property type="match status" value="1"/>
</dbReference>
<dbReference type="InterPro" id="IPR036286">
    <property type="entry name" value="LexA/Signal_pep-like_sf"/>
</dbReference>
<dbReference type="Pfam" id="PF10502">
    <property type="entry name" value="Peptidase_S26"/>
    <property type="match status" value="1"/>
</dbReference>
<comment type="similarity">
    <text evidence="2">Belongs to the peptidase S26 family.</text>
</comment>